<dbReference type="WBParaSite" id="maker-uti_cns_0001978-snap-gene-0.4-mRNA-1">
    <property type="protein sequence ID" value="maker-uti_cns_0001978-snap-gene-0.4-mRNA-1"/>
    <property type="gene ID" value="maker-uti_cns_0001978-snap-gene-0.4"/>
</dbReference>
<reference evidence="3" key="1">
    <citation type="submission" date="2016-11" db="UniProtKB">
        <authorList>
            <consortium name="WormBaseParasite"/>
        </authorList>
    </citation>
    <scope>IDENTIFICATION</scope>
</reference>
<evidence type="ECO:0000256" key="1">
    <source>
        <dbReference type="SAM" id="MobiDB-lite"/>
    </source>
</evidence>
<evidence type="ECO:0000313" key="3">
    <source>
        <dbReference type="WBParaSite" id="maker-uti_cns_0001978-snap-gene-0.4-mRNA-1"/>
    </source>
</evidence>
<protein>
    <submittedName>
        <fullName evidence="3">Protein TolA</fullName>
    </submittedName>
</protein>
<keyword evidence="2" id="KW-1185">Reference proteome</keyword>
<sequence>TNSFKAKSAAKNLPNRRCFQKLKRSNQTQRSASVMPKSSSVTRALTLLLMTACAQACSPKAVKSVFVGRAAAQAQHQAKKAKYLAGETQPLGQKLGLSRGGVIMENVGVDRLRSEIKYLEGIEKQIKQTKKQEIKLAQAVAKAEAKGKEIPKWAQKTMKAQEARRAEDLADAADKAKAAQRAAERAAREAQAKKGFFRKGKMPPPNPQPVPPPALVETLQKTEEATKKRRFFG</sequence>
<dbReference type="Proteomes" id="UP000095280">
    <property type="component" value="Unplaced"/>
</dbReference>
<feature type="region of interest" description="Disordered" evidence="1">
    <location>
        <begin position="171"/>
        <end position="214"/>
    </location>
</feature>
<dbReference type="AlphaFoldDB" id="A0A1I8GGY7"/>
<organism evidence="2 3">
    <name type="scientific">Macrostomum lignano</name>
    <dbReference type="NCBI Taxonomy" id="282301"/>
    <lineage>
        <taxon>Eukaryota</taxon>
        <taxon>Metazoa</taxon>
        <taxon>Spiralia</taxon>
        <taxon>Lophotrochozoa</taxon>
        <taxon>Platyhelminthes</taxon>
        <taxon>Rhabditophora</taxon>
        <taxon>Macrostomorpha</taxon>
        <taxon>Macrostomida</taxon>
        <taxon>Macrostomidae</taxon>
        <taxon>Macrostomum</taxon>
    </lineage>
</organism>
<evidence type="ECO:0000313" key="2">
    <source>
        <dbReference type="Proteomes" id="UP000095280"/>
    </source>
</evidence>
<feature type="compositionally biased region" description="Pro residues" evidence="1">
    <location>
        <begin position="202"/>
        <end position="214"/>
    </location>
</feature>
<feature type="compositionally biased region" description="Basic and acidic residues" evidence="1">
    <location>
        <begin position="171"/>
        <end position="192"/>
    </location>
</feature>
<proteinExistence type="predicted"/>
<accession>A0A1I8GGY7</accession>
<name>A0A1I8GGY7_9PLAT</name>